<dbReference type="GO" id="GO:0018467">
    <property type="term" value="F:formaldehyde dehydrogenase (NAD+) activity"/>
    <property type="evidence" value="ECO:0007669"/>
    <property type="project" value="UniProtKB-EC"/>
</dbReference>
<evidence type="ECO:0000256" key="5">
    <source>
        <dbReference type="ARBA" id="ARBA00023002"/>
    </source>
</evidence>
<comment type="caution">
    <text evidence="10">The sequence shown here is derived from an EMBL/GenBank/DDBJ whole genome shotgun (WGS) entry which is preliminary data.</text>
</comment>
<dbReference type="PANTHER" id="PTHR42813:SF3">
    <property type="entry name" value="GLUTATHIONE-INDEPENDENT FORMALDEHYDE DEHYDROGENASE"/>
    <property type="match status" value="1"/>
</dbReference>
<gene>
    <name evidence="10" type="primary">fdhA</name>
    <name evidence="10" type="ORF">ACFS25_19100</name>
</gene>
<name>A0ABW6AKY1_9BACT</name>
<dbReference type="EMBL" id="JBHUOM010000019">
    <property type="protein sequence ID" value="MFD2935897.1"/>
    <property type="molecule type" value="Genomic_DNA"/>
</dbReference>
<dbReference type="InterPro" id="IPR014184">
    <property type="entry name" value="HCHO_DH_non_GSH"/>
</dbReference>
<evidence type="ECO:0000313" key="10">
    <source>
        <dbReference type="EMBL" id="MFD2935897.1"/>
    </source>
</evidence>
<keyword evidence="6" id="KW-0520">NAD</keyword>
<dbReference type="InterPro" id="IPR002328">
    <property type="entry name" value="ADH_Zn_CS"/>
</dbReference>
<dbReference type="EC" id="1.2.1.46" evidence="10"/>
<sequence>MCQNRGVAYIEPGVVEVQSIEYPKLALGDRKCHHGVILQIVSTNICGSDQHMVRGRTTAPAGLVLGHEITGLVIEAGRDVEFIKEGDLVSVPFNIACGRCRNCKAGQTGICLNVNPGRAGAAYGYVDMGGWVGGQAEYVMVPYADFNLLKFPDKDQAMAKIRDLTLLSDIFPTGYHGAVTAGVGPGSIVYVAGAGPVGLACAVSCHLLGAAVVIVGDMIPERLEQAKSFGCEVIDLRKDVSLADQIAEIIGVPEVDSAVDCVGFEAHGHGSESGTEQPATVLNAAMTITRAGGAIGIPGLYVTGDPGASTEAAKQGNLNIRIGLGWAKSHSFYTGQCPVMKYHRQLMNAILYDKVQIAKAVNVEVISLDKAPKGYQDFDKGAAKKFVIDPHGLIPN</sequence>
<evidence type="ECO:0000313" key="11">
    <source>
        <dbReference type="Proteomes" id="UP001597512"/>
    </source>
</evidence>
<dbReference type="RefSeq" id="WP_381504187.1">
    <property type="nucleotide sequence ID" value="NZ_JBHUOM010000019.1"/>
</dbReference>
<evidence type="ECO:0000256" key="6">
    <source>
        <dbReference type="ARBA" id="ARBA00023027"/>
    </source>
</evidence>
<keyword evidence="5 10" id="KW-0560">Oxidoreductase</keyword>
<dbReference type="Pfam" id="PF08240">
    <property type="entry name" value="ADH_N"/>
    <property type="match status" value="1"/>
</dbReference>
<dbReference type="Pfam" id="PF00107">
    <property type="entry name" value="ADH_zinc_N"/>
    <property type="match status" value="1"/>
</dbReference>
<dbReference type="PANTHER" id="PTHR42813">
    <property type="entry name" value="ZINC-TYPE ALCOHOL DEHYDROGENASE-LIKE"/>
    <property type="match status" value="1"/>
</dbReference>
<dbReference type="SUPFAM" id="SSF50129">
    <property type="entry name" value="GroES-like"/>
    <property type="match status" value="1"/>
</dbReference>
<protein>
    <submittedName>
        <fullName evidence="10">Formaldehyde dehydrogenase, glutathione-independent</fullName>
        <ecNumber evidence="10">1.2.1.46</ecNumber>
    </submittedName>
</protein>
<accession>A0ABW6AKY1</accession>
<keyword evidence="3 7" id="KW-0479">Metal-binding</keyword>
<dbReference type="InterPro" id="IPR013149">
    <property type="entry name" value="ADH-like_C"/>
</dbReference>
<feature type="domain" description="Alcohol dehydrogenase-like C-terminal" evidence="8">
    <location>
        <begin position="196"/>
        <end position="263"/>
    </location>
</feature>
<proteinExistence type="inferred from homology"/>
<comment type="similarity">
    <text evidence="2 7">Belongs to the zinc-containing alcohol dehydrogenase family.</text>
</comment>
<dbReference type="NCBIfam" id="TIGR02819">
    <property type="entry name" value="fdhA_non_GSH"/>
    <property type="match status" value="1"/>
</dbReference>
<dbReference type="Gene3D" id="3.90.180.10">
    <property type="entry name" value="Medium-chain alcohol dehydrogenases, catalytic domain"/>
    <property type="match status" value="1"/>
</dbReference>
<dbReference type="InterPro" id="IPR013154">
    <property type="entry name" value="ADH-like_N"/>
</dbReference>
<dbReference type="InterPro" id="IPR036291">
    <property type="entry name" value="NAD(P)-bd_dom_sf"/>
</dbReference>
<feature type="domain" description="Alcohol dehydrogenase-like N-terminal" evidence="9">
    <location>
        <begin position="35"/>
        <end position="152"/>
    </location>
</feature>
<evidence type="ECO:0000256" key="1">
    <source>
        <dbReference type="ARBA" id="ARBA00001947"/>
    </source>
</evidence>
<comment type="cofactor">
    <cofactor evidence="1 7">
        <name>Zn(2+)</name>
        <dbReference type="ChEBI" id="CHEBI:29105"/>
    </cofactor>
</comment>
<keyword evidence="11" id="KW-1185">Reference proteome</keyword>
<organism evidence="10 11">
    <name type="scientific">Spirosoma flavum</name>
    <dbReference type="NCBI Taxonomy" id="2048557"/>
    <lineage>
        <taxon>Bacteria</taxon>
        <taxon>Pseudomonadati</taxon>
        <taxon>Bacteroidota</taxon>
        <taxon>Cytophagia</taxon>
        <taxon>Cytophagales</taxon>
        <taxon>Cytophagaceae</taxon>
        <taxon>Spirosoma</taxon>
    </lineage>
</organism>
<reference evidence="11" key="1">
    <citation type="journal article" date="2019" name="Int. J. Syst. Evol. Microbiol.">
        <title>The Global Catalogue of Microorganisms (GCM) 10K type strain sequencing project: providing services to taxonomists for standard genome sequencing and annotation.</title>
        <authorList>
            <consortium name="The Broad Institute Genomics Platform"/>
            <consortium name="The Broad Institute Genome Sequencing Center for Infectious Disease"/>
            <person name="Wu L."/>
            <person name="Ma J."/>
        </authorList>
    </citation>
    <scope>NUCLEOTIDE SEQUENCE [LARGE SCALE GENOMIC DNA]</scope>
    <source>
        <strain evidence="11">KCTC 52490</strain>
    </source>
</reference>
<evidence type="ECO:0000256" key="7">
    <source>
        <dbReference type="RuleBase" id="RU361277"/>
    </source>
</evidence>
<keyword evidence="4 7" id="KW-0862">Zinc</keyword>
<dbReference type="Proteomes" id="UP001597512">
    <property type="component" value="Unassembled WGS sequence"/>
</dbReference>
<evidence type="ECO:0000256" key="3">
    <source>
        <dbReference type="ARBA" id="ARBA00022723"/>
    </source>
</evidence>
<dbReference type="CDD" id="cd08282">
    <property type="entry name" value="PFDH_like"/>
    <property type="match status" value="1"/>
</dbReference>
<dbReference type="SUPFAM" id="SSF51735">
    <property type="entry name" value="NAD(P)-binding Rossmann-fold domains"/>
    <property type="match status" value="1"/>
</dbReference>
<evidence type="ECO:0000256" key="2">
    <source>
        <dbReference type="ARBA" id="ARBA00008072"/>
    </source>
</evidence>
<dbReference type="InterPro" id="IPR011032">
    <property type="entry name" value="GroES-like_sf"/>
</dbReference>
<evidence type="ECO:0000259" key="8">
    <source>
        <dbReference type="Pfam" id="PF00107"/>
    </source>
</evidence>
<dbReference type="PROSITE" id="PS00059">
    <property type="entry name" value="ADH_ZINC"/>
    <property type="match status" value="1"/>
</dbReference>
<dbReference type="Gene3D" id="3.40.50.720">
    <property type="entry name" value="NAD(P)-binding Rossmann-like Domain"/>
    <property type="match status" value="1"/>
</dbReference>
<evidence type="ECO:0000259" key="9">
    <source>
        <dbReference type="Pfam" id="PF08240"/>
    </source>
</evidence>
<evidence type="ECO:0000256" key="4">
    <source>
        <dbReference type="ARBA" id="ARBA00022833"/>
    </source>
</evidence>